<keyword evidence="3" id="KW-1185">Reference proteome</keyword>
<keyword evidence="1" id="KW-0472">Membrane</keyword>
<reference evidence="2 3" key="1">
    <citation type="submission" date="2020-08" db="EMBL/GenBank/DDBJ databases">
        <title>Genome public.</title>
        <authorList>
            <person name="Liu C."/>
            <person name="Sun Q."/>
        </authorList>
    </citation>
    <scope>NUCLEOTIDE SEQUENCE [LARGE SCALE GENOMIC DNA]</scope>
    <source>
        <strain evidence="2 3">M2</strain>
    </source>
</reference>
<keyword evidence="1" id="KW-1133">Transmembrane helix</keyword>
<evidence type="ECO:0000313" key="3">
    <source>
        <dbReference type="Proteomes" id="UP000641741"/>
    </source>
</evidence>
<name>A0ABR7GLB7_9FIRM</name>
<evidence type="ECO:0000313" key="2">
    <source>
        <dbReference type="EMBL" id="MBC5695099.1"/>
    </source>
</evidence>
<gene>
    <name evidence="2" type="ORF">H8S02_03950</name>
</gene>
<dbReference type="EMBL" id="JACOPK010000003">
    <property type="protein sequence ID" value="MBC5695099.1"/>
    <property type="molecule type" value="Genomic_DNA"/>
</dbReference>
<protein>
    <submittedName>
        <fullName evidence="2">DUF4179 domain-containing protein</fullName>
    </submittedName>
</protein>
<dbReference type="Proteomes" id="UP000641741">
    <property type="component" value="Unassembled WGS sequence"/>
</dbReference>
<accession>A0ABR7GLB7</accession>
<keyword evidence="1" id="KW-0812">Transmembrane</keyword>
<comment type="caution">
    <text evidence="2">The sequence shown here is derived from an EMBL/GenBank/DDBJ whole genome shotgun (WGS) entry which is preliminary data.</text>
</comment>
<evidence type="ECO:0000256" key="1">
    <source>
        <dbReference type="SAM" id="Phobius"/>
    </source>
</evidence>
<sequence>MRTNRERARLVHERTAALRREMRARRRRRLNAVCMAACLLLVTGIGALMPMLMENVSSGGVSHASGTASLIAENGALGCILVGLFAFLLGVCVTVLLYRLRGADERRRQDEPDDED</sequence>
<proteinExistence type="predicted"/>
<organism evidence="2 3">
    <name type="scientific">Agathobaculum hominis</name>
    <dbReference type="NCBI Taxonomy" id="2763014"/>
    <lineage>
        <taxon>Bacteria</taxon>
        <taxon>Bacillati</taxon>
        <taxon>Bacillota</taxon>
        <taxon>Clostridia</taxon>
        <taxon>Eubacteriales</taxon>
        <taxon>Butyricicoccaceae</taxon>
        <taxon>Agathobaculum</taxon>
    </lineage>
</organism>
<feature type="transmembrane region" description="Helical" evidence="1">
    <location>
        <begin position="30"/>
        <end position="53"/>
    </location>
</feature>
<feature type="transmembrane region" description="Helical" evidence="1">
    <location>
        <begin position="75"/>
        <end position="98"/>
    </location>
</feature>
<dbReference type="RefSeq" id="WP_186969397.1">
    <property type="nucleotide sequence ID" value="NZ_JACOPK010000003.1"/>
</dbReference>